<organism evidence="4 5">
    <name type="scientific">Oxobacter pfennigii</name>
    <dbReference type="NCBI Taxonomy" id="36849"/>
    <lineage>
        <taxon>Bacteria</taxon>
        <taxon>Bacillati</taxon>
        <taxon>Bacillota</taxon>
        <taxon>Clostridia</taxon>
        <taxon>Eubacteriales</taxon>
        <taxon>Clostridiaceae</taxon>
        <taxon>Oxobacter</taxon>
    </lineage>
</organism>
<dbReference type="PANTHER" id="PTHR30545">
    <property type="entry name" value="SUGAR FERMENTATION STIMULATION PROTEIN A"/>
    <property type="match status" value="1"/>
</dbReference>
<accession>A0A0N8NSM0</accession>
<feature type="domain" description="Sugar fermentation stimulation protein C-terminal" evidence="2">
    <location>
        <begin position="80"/>
        <end position="216"/>
    </location>
</feature>
<dbReference type="InterPro" id="IPR041465">
    <property type="entry name" value="SfsA_N"/>
</dbReference>
<feature type="domain" description="SfsA N-terminal OB" evidence="3">
    <location>
        <begin position="12"/>
        <end position="77"/>
    </location>
</feature>
<dbReference type="AlphaFoldDB" id="A0A0N8NSM0"/>
<dbReference type="GO" id="GO:0003677">
    <property type="term" value="F:DNA binding"/>
    <property type="evidence" value="ECO:0007669"/>
    <property type="project" value="InterPro"/>
</dbReference>
<sequence length="228" mass="25933">MKYKDTFAAEFIKRPNRFIAHVLLNGKEEIVHVKNTGRCREILIPGIKVILEKAGNPDRKTAYSLIGGYKGDTLINIDSQVPNACIFEGIQNKKIDALNDVIKLKREVTYKNSRFDIYFETPSEQGFIEIKGVTLEQNGTALFPDAPTERGYKHVNEMIEAIDEGYRGYIFFLIQMKGVDIFTPNINMDPEFSKALKKAKEKGVKILAFDSLVKENEIIVDKEIEVII</sequence>
<dbReference type="InterPro" id="IPR040452">
    <property type="entry name" value="SfsA_C"/>
</dbReference>
<protein>
    <recommendedName>
        <fullName evidence="1">Sugar fermentation stimulation protein homolog</fullName>
    </recommendedName>
</protein>
<dbReference type="Proteomes" id="UP000050326">
    <property type="component" value="Unassembled WGS sequence"/>
</dbReference>
<dbReference type="PANTHER" id="PTHR30545:SF2">
    <property type="entry name" value="SUGAR FERMENTATION STIMULATION PROTEIN A"/>
    <property type="match status" value="1"/>
</dbReference>
<name>A0A0N8NSM0_9CLOT</name>
<comment type="similarity">
    <text evidence="1">Belongs to the SfsA family.</text>
</comment>
<dbReference type="HAMAP" id="MF_00095">
    <property type="entry name" value="SfsA"/>
    <property type="match status" value="1"/>
</dbReference>
<dbReference type="EMBL" id="LKET01000068">
    <property type="protein sequence ID" value="KPU42408.1"/>
    <property type="molecule type" value="Genomic_DNA"/>
</dbReference>
<dbReference type="OrthoDB" id="9802365at2"/>
<comment type="caution">
    <text evidence="4">The sequence shown here is derived from an EMBL/GenBank/DDBJ whole genome shotgun (WGS) entry which is preliminary data.</text>
</comment>
<evidence type="ECO:0000313" key="4">
    <source>
        <dbReference type="EMBL" id="KPU42408.1"/>
    </source>
</evidence>
<evidence type="ECO:0000259" key="2">
    <source>
        <dbReference type="Pfam" id="PF03749"/>
    </source>
</evidence>
<dbReference type="RefSeq" id="WP_054877119.1">
    <property type="nucleotide sequence ID" value="NZ_LKET01000068.1"/>
</dbReference>
<proteinExistence type="inferred from homology"/>
<dbReference type="Pfam" id="PF03749">
    <property type="entry name" value="SfsA"/>
    <property type="match status" value="1"/>
</dbReference>
<dbReference type="PATRIC" id="fig|36849.3.peg.4430"/>
<dbReference type="InterPro" id="IPR005224">
    <property type="entry name" value="SfsA"/>
</dbReference>
<dbReference type="CDD" id="cd22359">
    <property type="entry name" value="SfsA-like_bacterial"/>
    <property type="match status" value="1"/>
</dbReference>
<evidence type="ECO:0000259" key="3">
    <source>
        <dbReference type="Pfam" id="PF17746"/>
    </source>
</evidence>
<dbReference type="FunFam" id="2.40.50.580:FF:000002">
    <property type="entry name" value="Sugar fermentation stimulation protein homolog"/>
    <property type="match status" value="1"/>
</dbReference>
<evidence type="ECO:0000313" key="5">
    <source>
        <dbReference type="Proteomes" id="UP000050326"/>
    </source>
</evidence>
<keyword evidence="5" id="KW-1185">Reference proteome</keyword>
<gene>
    <name evidence="1 4" type="primary">sfsA</name>
    <name evidence="4" type="ORF">OXPF_41930</name>
</gene>
<dbReference type="STRING" id="36849.OXPF_41930"/>
<dbReference type="NCBIfam" id="TIGR00230">
    <property type="entry name" value="sfsA"/>
    <property type="match status" value="1"/>
</dbReference>
<reference evidence="4 5" key="1">
    <citation type="submission" date="2015-09" db="EMBL/GenBank/DDBJ databases">
        <title>Genome sequence of Oxobacter pfennigii DSM 3222.</title>
        <authorList>
            <person name="Poehlein A."/>
            <person name="Bengelsdorf F.R."/>
            <person name="Schiel-Bengelsdorf B."/>
            <person name="Duerre P."/>
            <person name="Daniel R."/>
        </authorList>
    </citation>
    <scope>NUCLEOTIDE SEQUENCE [LARGE SCALE GENOMIC DNA]</scope>
    <source>
        <strain evidence="4 5">DSM 3222</strain>
    </source>
</reference>
<dbReference type="Gene3D" id="3.40.1350.60">
    <property type="match status" value="1"/>
</dbReference>
<dbReference type="Gene3D" id="2.40.50.580">
    <property type="match status" value="1"/>
</dbReference>
<dbReference type="Pfam" id="PF17746">
    <property type="entry name" value="SfsA_N"/>
    <property type="match status" value="1"/>
</dbReference>
<evidence type="ECO:0000256" key="1">
    <source>
        <dbReference type="HAMAP-Rule" id="MF_00095"/>
    </source>
</evidence>